<dbReference type="NCBIfam" id="NF001268">
    <property type="entry name" value="PRK00228.1-4"/>
    <property type="match status" value="1"/>
</dbReference>
<gene>
    <name evidence="3" type="ORF">DC366_13125</name>
</gene>
<dbReference type="GO" id="GO:0005829">
    <property type="term" value="C:cytosol"/>
    <property type="evidence" value="ECO:0007669"/>
    <property type="project" value="TreeGrafter"/>
</dbReference>
<evidence type="ECO:0000256" key="1">
    <source>
        <dbReference type="ARBA" id="ARBA00009600"/>
    </source>
</evidence>
<evidence type="ECO:0000313" key="3">
    <source>
        <dbReference type="EMBL" id="PVA09682.1"/>
    </source>
</evidence>
<comment type="similarity">
    <text evidence="1 2">Belongs to the UPF0301 (AlgH) family.</text>
</comment>
<dbReference type="SUPFAM" id="SSF143456">
    <property type="entry name" value="VC0467-like"/>
    <property type="match status" value="1"/>
</dbReference>
<dbReference type="InterPro" id="IPR003774">
    <property type="entry name" value="AlgH-like"/>
</dbReference>
<dbReference type="Pfam" id="PF02622">
    <property type="entry name" value="DUF179"/>
    <property type="match status" value="1"/>
</dbReference>
<comment type="caution">
    <text evidence="3">The sequence shown here is derived from an EMBL/GenBank/DDBJ whole genome shotgun (WGS) entry which is preliminary data.</text>
</comment>
<evidence type="ECO:0000313" key="4">
    <source>
        <dbReference type="Proteomes" id="UP000244446"/>
    </source>
</evidence>
<dbReference type="Proteomes" id="UP000244446">
    <property type="component" value="Unassembled WGS sequence"/>
</dbReference>
<protein>
    <recommendedName>
        <fullName evidence="2">UPF0301 protein DC366_13125</fullName>
    </recommendedName>
</protein>
<dbReference type="EMBL" id="QCYH01000007">
    <property type="protein sequence ID" value="PVA09682.1"/>
    <property type="molecule type" value="Genomic_DNA"/>
</dbReference>
<dbReference type="AlphaFoldDB" id="A0A2T7G5H9"/>
<dbReference type="HAMAP" id="MF_00758">
    <property type="entry name" value="UPF0301"/>
    <property type="match status" value="1"/>
</dbReference>
<reference evidence="3 4" key="1">
    <citation type="submission" date="2018-04" db="EMBL/GenBank/DDBJ databases">
        <title>Pelagivirga bohaiensis gen. nov., sp. nov., a bacterium isolated from the Bohai Sea.</title>
        <authorList>
            <person name="Ji X."/>
        </authorList>
    </citation>
    <scope>NUCLEOTIDE SEQUENCE [LARGE SCALE GENOMIC DNA]</scope>
    <source>
        <strain evidence="3 4">BH-SD19</strain>
    </source>
</reference>
<keyword evidence="4" id="KW-1185">Reference proteome</keyword>
<dbReference type="OrthoDB" id="9807486at2"/>
<dbReference type="PANTHER" id="PTHR30327:SF1">
    <property type="entry name" value="UPF0301 PROTEIN YQGE"/>
    <property type="match status" value="1"/>
</dbReference>
<dbReference type="PANTHER" id="PTHR30327">
    <property type="entry name" value="UNCHARACTERIZED PROTEIN YQGE"/>
    <property type="match status" value="1"/>
</dbReference>
<proteinExistence type="inferred from homology"/>
<accession>A0A2T7G5H9</accession>
<evidence type="ECO:0000256" key="2">
    <source>
        <dbReference type="HAMAP-Rule" id="MF_00758"/>
    </source>
</evidence>
<name>A0A2T7G5H9_9RHOB</name>
<dbReference type="Gene3D" id="3.40.1740.10">
    <property type="entry name" value="VC0467-like"/>
    <property type="match status" value="1"/>
</dbReference>
<organism evidence="3 4">
    <name type="scientific">Pelagivirga sediminicola</name>
    <dbReference type="NCBI Taxonomy" id="2170575"/>
    <lineage>
        <taxon>Bacteria</taxon>
        <taxon>Pseudomonadati</taxon>
        <taxon>Pseudomonadota</taxon>
        <taxon>Alphaproteobacteria</taxon>
        <taxon>Rhodobacterales</taxon>
        <taxon>Paracoccaceae</taxon>
        <taxon>Pelagivirga</taxon>
    </lineage>
</organism>
<sequence length="185" mass="19350">MMDLTGRILIAMPGMEDPRFAQSVVFICAHSDEGAMGLMINKLADDLKLSDLLEQLDIEAAPGARQMPIHFGGPVESGRGFVLHEAGYQSSISTLEVDARFSMTATLDILEDMAAGEGPGRALIALGYAGWGPGQLEDEIGRNGWLICDASADLVFGTSNGAKWSAALAVLGVDPLVLSAEAGTA</sequence>